<protein>
    <recommendedName>
        <fullName evidence="1">Carboxymuconolactone decarboxylase-like domain-containing protein</fullName>
    </recommendedName>
</protein>
<evidence type="ECO:0000313" key="3">
    <source>
        <dbReference type="Proteomes" id="UP000243507"/>
    </source>
</evidence>
<dbReference type="InterPro" id="IPR004675">
    <property type="entry name" value="AhpD_core"/>
</dbReference>
<proteinExistence type="predicted"/>
<dbReference type="NCBIfam" id="TIGR00778">
    <property type="entry name" value="ahpD_dom"/>
    <property type="match status" value="1"/>
</dbReference>
<dbReference type="InterPro" id="IPR003779">
    <property type="entry name" value="CMD-like"/>
</dbReference>
<comment type="caution">
    <text evidence="2">The sequence shown here is derived from an EMBL/GenBank/DDBJ whole genome shotgun (WGS) entry which is preliminary data.</text>
</comment>
<sequence>MLQMHCHGKDKAMDDWKSELETIRAEMGDYAAKQGATQQGFAALHGASLAPGALGTKEKELIALAIGIARQCSYCIGIHIQACIAAGATRPEIEETVNVSVLMGGGPALMYGMKALEAYDQMSA</sequence>
<dbReference type="OrthoDB" id="1683318at2"/>
<name>A0A2A4CNM4_9RHOB</name>
<feature type="domain" description="Carboxymuconolactone decarboxylase-like" evidence="1">
    <location>
        <begin position="37"/>
        <end position="117"/>
    </location>
</feature>
<dbReference type="EMBL" id="NTJD01000009">
    <property type="protein sequence ID" value="PCD75862.1"/>
    <property type="molecule type" value="Genomic_DNA"/>
</dbReference>
<dbReference type="PANTHER" id="PTHR33930">
    <property type="entry name" value="ALKYL HYDROPEROXIDE REDUCTASE AHPD"/>
    <property type="match status" value="1"/>
</dbReference>
<dbReference type="Pfam" id="PF02627">
    <property type="entry name" value="CMD"/>
    <property type="match status" value="1"/>
</dbReference>
<dbReference type="GO" id="GO:0051920">
    <property type="term" value="F:peroxiredoxin activity"/>
    <property type="evidence" value="ECO:0007669"/>
    <property type="project" value="InterPro"/>
</dbReference>
<organism evidence="2 3">
    <name type="scientific">Pseudothioclava arenosa</name>
    <dbReference type="NCBI Taxonomy" id="1795308"/>
    <lineage>
        <taxon>Bacteria</taxon>
        <taxon>Pseudomonadati</taxon>
        <taxon>Pseudomonadota</taxon>
        <taxon>Alphaproteobacteria</taxon>
        <taxon>Rhodobacterales</taxon>
        <taxon>Paracoccaceae</taxon>
        <taxon>Pseudothioclava</taxon>
    </lineage>
</organism>
<reference evidence="2 3" key="1">
    <citation type="submission" date="2017-09" db="EMBL/GenBank/DDBJ databases">
        <title>A multilocus sequence analysis scheme for characterization of bacteria in the genus Thioclava.</title>
        <authorList>
            <person name="Liu Y."/>
            <person name="Shao Z."/>
        </authorList>
    </citation>
    <scope>NUCLEOTIDE SEQUENCE [LARGE SCALE GENOMIC DNA]</scope>
    <source>
        <strain evidence="2 3">CAU 1312</strain>
    </source>
</reference>
<dbReference type="InterPro" id="IPR029032">
    <property type="entry name" value="AhpD-like"/>
</dbReference>
<dbReference type="SUPFAM" id="SSF69118">
    <property type="entry name" value="AhpD-like"/>
    <property type="match status" value="1"/>
</dbReference>
<evidence type="ECO:0000259" key="1">
    <source>
        <dbReference type="Pfam" id="PF02627"/>
    </source>
</evidence>
<dbReference type="AlphaFoldDB" id="A0A2A4CNM4"/>
<dbReference type="Gene3D" id="1.20.1290.10">
    <property type="entry name" value="AhpD-like"/>
    <property type="match status" value="1"/>
</dbReference>
<gene>
    <name evidence="2" type="ORF">CLN94_11940</name>
</gene>
<keyword evidence="3" id="KW-1185">Reference proteome</keyword>
<accession>A0A2A4CNM4</accession>
<evidence type="ECO:0000313" key="2">
    <source>
        <dbReference type="EMBL" id="PCD75862.1"/>
    </source>
</evidence>
<dbReference type="PANTHER" id="PTHR33930:SF2">
    <property type="entry name" value="BLR3452 PROTEIN"/>
    <property type="match status" value="1"/>
</dbReference>
<dbReference type="Proteomes" id="UP000243507">
    <property type="component" value="Unassembled WGS sequence"/>
</dbReference>